<feature type="domain" description="TonB-dependent receptor plug" evidence="8">
    <location>
        <begin position="136"/>
        <end position="238"/>
    </location>
</feature>
<dbReference type="Gene3D" id="2.170.130.10">
    <property type="entry name" value="TonB-dependent receptor, plug domain"/>
    <property type="match status" value="1"/>
</dbReference>
<evidence type="ECO:0000256" key="7">
    <source>
        <dbReference type="SAM" id="SignalP"/>
    </source>
</evidence>
<dbReference type="PANTHER" id="PTHR30069">
    <property type="entry name" value="TONB-DEPENDENT OUTER MEMBRANE RECEPTOR"/>
    <property type="match status" value="1"/>
</dbReference>
<evidence type="ECO:0000256" key="2">
    <source>
        <dbReference type="ARBA" id="ARBA00022448"/>
    </source>
</evidence>
<reference evidence="10 11" key="1">
    <citation type="submission" date="2011-11" db="EMBL/GenBank/DDBJ databases">
        <title>Complete sequence of Granulicella mallensis MP5ACTX8.</title>
        <authorList>
            <consortium name="US DOE Joint Genome Institute"/>
            <person name="Lucas S."/>
            <person name="Copeland A."/>
            <person name="Lapidus A."/>
            <person name="Cheng J.-F."/>
            <person name="Goodwin L."/>
            <person name="Pitluck S."/>
            <person name="Peters L."/>
            <person name="Lu M."/>
            <person name="Detter J.C."/>
            <person name="Han C."/>
            <person name="Tapia R."/>
            <person name="Land M."/>
            <person name="Hauser L."/>
            <person name="Kyrpides N."/>
            <person name="Ivanova N."/>
            <person name="Mikhailova N."/>
            <person name="Pagani I."/>
            <person name="Rawat S."/>
            <person name="Mannisto M."/>
            <person name="Haggblom M."/>
            <person name="Woyke T."/>
        </authorList>
    </citation>
    <scope>NUCLEOTIDE SEQUENCE [LARGE SCALE GENOMIC DNA]</scope>
    <source>
        <strain evidence="11">ATCC BAA-1857 / DSM 23137 / MP5ACTX8</strain>
    </source>
</reference>
<feature type="domain" description="TonB-dependent transporter Oar-like beta-barrel" evidence="9">
    <location>
        <begin position="245"/>
        <end position="1195"/>
    </location>
</feature>
<dbReference type="RefSeq" id="WP_014267402.1">
    <property type="nucleotide sequence ID" value="NC_016631.1"/>
</dbReference>
<feature type="chain" id="PRO_5003512824" evidence="7">
    <location>
        <begin position="24"/>
        <end position="1202"/>
    </location>
</feature>
<evidence type="ECO:0000256" key="5">
    <source>
        <dbReference type="ARBA" id="ARBA00023136"/>
    </source>
</evidence>
<dbReference type="AlphaFoldDB" id="G8NSF5"/>
<dbReference type="Proteomes" id="UP000007113">
    <property type="component" value="Chromosome"/>
</dbReference>
<evidence type="ECO:0000256" key="4">
    <source>
        <dbReference type="ARBA" id="ARBA00022692"/>
    </source>
</evidence>
<keyword evidence="10" id="KW-0675">Receptor</keyword>
<dbReference type="InterPro" id="IPR037066">
    <property type="entry name" value="Plug_dom_sf"/>
</dbReference>
<dbReference type="OrthoDB" id="97893at2"/>
<dbReference type="KEGG" id="gma:AciX8_4254"/>
<accession>G8NSF5</accession>
<dbReference type="Pfam" id="PF07715">
    <property type="entry name" value="Plug"/>
    <property type="match status" value="1"/>
</dbReference>
<evidence type="ECO:0000256" key="1">
    <source>
        <dbReference type="ARBA" id="ARBA00004571"/>
    </source>
</evidence>
<evidence type="ECO:0000256" key="3">
    <source>
        <dbReference type="ARBA" id="ARBA00022452"/>
    </source>
</evidence>
<evidence type="ECO:0000313" key="10">
    <source>
        <dbReference type="EMBL" id="AEU38531.1"/>
    </source>
</evidence>
<dbReference type="PANTHER" id="PTHR30069:SF46">
    <property type="entry name" value="OAR PROTEIN"/>
    <property type="match status" value="1"/>
</dbReference>
<dbReference type="HOGENOM" id="CLU_006298_0_0_0"/>
<keyword evidence="5" id="KW-0472">Membrane</keyword>
<keyword evidence="2" id="KW-0813">Transport</keyword>
<evidence type="ECO:0000259" key="8">
    <source>
        <dbReference type="Pfam" id="PF07715"/>
    </source>
</evidence>
<dbReference type="GO" id="GO:0009279">
    <property type="term" value="C:cell outer membrane"/>
    <property type="evidence" value="ECO:0007669"/>
    <property type="project" value="UniProtKB-SubCell"/>
</dbReference>
<evidence type="ECO:0000256" key="6">
    <source>
        <dbReference type="ARBA" id="ARBA00023237"/>
    </source>
</evidence>
<dbReference type="InterPro" id="IPR039426">
    <property type="entry name" value="TonB-dep_rcpt-like"/>
</dbReference>
<keyword evidence="11" id="KW-1185">Reference proteome</keyword>
<keyword evidence="3" id="KW-1134">Transmembrane beta strand</keyword>
<dbReference type="SUPFAM" id="SSF56935">
    <property type="entry name" value="Porins"/>
    <property type="match status" value="1"/>
</dbReference>
<dbReference type="GO" id="GO:0044718">
    <property type="term" value="P:siderophore transmembrane transport"/>
    <property type="evidence" value="ECO:0007669"/>
    <property type="project" value="TreeGrafter"/>
</dbReference>
<dbReference type="Gene3D" id="2.40.170.20">
    <property type="entry name" value="TonB-dependent receptor, beta-barrel domain"/>
    <property type="match status" value="1"/>
</dbReference>
<evidence type="ECO:0000313" key="11">
    <source>
        <dbReference type="Proteomes" id="UP000007113"/>
    </source>
</evidence>
<name>G8NSF5_GRAMM</name>
<dbReference type="InterPro" id="IPR036942">
    <property type="entry name" value="Beta-barrel_TonB_sf"/>
</dbReference>
<dbReference type="SUPFAM" id="SSF49452">
    <property type="entry name" value="Starch-binding domain-like"/>
    <property type="match status" value="1"/>
</dbReference>
<proteinExistence type="predicted"/>
<dbReference type="InterPro" id="IPR057601">
    <property type="entry name" value="Oar-like_b-barrel"/>
</dbReference>
<evidence type="ECO:0000259" key="9">
    <source>
        <dbReference type="Pfam" id="PF25183"/>
    </source>
</evidence>
<keyword evidence="6" id="KW-0998">Cell outer membrane</keyword>
<dbReference type="EMBL" id="CP003130">
    <property type="protein sequence ID" value="AEU38531.1"/>
    <property type="molecule type" value="Genomic_DNA"/>
</dbReference>
<dbReference type="InterPro" id="IPR012910">
    <property type="entry name" value="Plug_dom"/>
</dbReference>
<keyword evidence="4" id="KW-0812">Transmembrane</keyword>
<dbReference type="GO" id="GO:0015344">
    <property type="term" value="F:siderophore uptake transmembrane transporter activity"/>
    <property type="evidence" value="ECO:0007669"/>
    <property type="project" value="TreeGrafter"/>
</dbReference>
<dbReference type="GO" id="GO:0030246">
    <property type="term" value="F:carbohydrate binding"/>
    <property type="evidence" value="ECO:0007669"/>
    <property type="project" value="InterPro"/>
</dbReference>
<organism evidence="10 11">
    <name type="scientific">Granulicella mallensis (strain ATCC BAA-1857 / DSM 23137 / MP5ACTX8)</name>
    <dbReference type="NCBI Taxonomy" id="682795"/>
    <lineage>
        <taxon>Bacteria</taxon>
        <taxon>Pseudomonadati</taxon>
        <taxon>Acidobacteriota</taxon>
        <taxon>Terriglobia</taxon>
        <taxon>Terriglobales</taxon>
        <taxon>Acidobacteriaceae</taxon>
        <taxon>Granulicella</taxon>
    </lineage>
</organism>
<keyword evidence="7" id="KW-0732">Signal</keyword>
<protein>
    <submittedName>
        <fullName evidence="10">TonB-dependent receptor plug</fullName>
    </submittedName>
</protein>
<dbReference type="eggNOG" id="COG1629">
    <property type="taxonomic scope" value="Bacteria"/>
</dbReference>
<gene>
    <name evidence="10" type="ordered locus">AciX8_4254</name>
</gene>
<dbReference type="Pfam" id="PF13620">
    <property type="entry name" value="CarboxypepD_reg"/>
    <property type="match status" value="1"/>
</dbReference>
<comment type="subcellular location">
    <subcellularLocation>
        <location evidence="1">Cell outer membrane</location>
        <topology evidence="1">Multi-pass membrane protein</topology>
    </subcellularLocation>
</comment>
<sequence length="1202" mass="127952">MSLRRNISLLFVLIASLHVAAWAQVDTGAIVGTVADAQQQRVSGAAIKLRSEETGVERTAKSGSDGSFTFSPLAIGTYSLTVEQEGFERYVQKGLSITAQSTLREDVALHVGEVTQTVEVASTQPLLETQTSALQQLVDARRINDLPLNGRNVTFLAQTAPGVTIAQADSRGLAASGSFSANGARRGQNDYLLDGIDNNAAIADYVNQTQYVIMPPPDALQEFVVQTDNYTAEFGHSAGAVLNVSTKSGGDSFHGDAWEFFRNDVLDARNYFATAAAKPAFRQNQFGFALGGPVIIPKLYNGRGKTFFFFDYQGMRSAQDSSKVVTVPTAAENQSGFTNFADLITGQSGTKTDLLGRVFPVGTIFDPATSRPITGGQIDATTGLKATSTGYVRDPFYSGSIAGQTNFTNAGQVALLNRLPSARLSSSAIALLNLFPSPTAGGVTNNFTSFPTVTNNSDGIDLRVDQHFSDRDSAFVRYSYLDTDQLNPGPFQGIADGQASRPGNGWTQAQNVAVSETHIFTPQIVNEARVGYSRVVDIRQQPFANQLGLPAQYGIGGIPQFPGNGGLPTLTFGGLANLGQSGSLPSNKASDITQFSDNVTISRGHHVLRTGLLYQSLLYPTSTPSASRGSFGYSGIYTSIVSQTDGSTDRAQFLLNPTVNSIEHATTTAYDNIGGANTVSASSFPPISNLHRSYVGAYVQDDWRATSRLTLNLGLRWEHYGVPTERDDRQANFLPGPLSNPAVGAQFLVPRSQVAAVPQAFIALLNKDHIAFVPTDNRGLGTAQKENFAPRFGVAYQVNQRTVIHAGFGLFYGGYENYGLSAQPGANFPFNIATSYTAGNPVTPLTPDNSIGTLANGLTNVPLNAANANLSSITLLGRQYNWQSAYTEGYNLQVQYQLTATTVLKVGYAGSVSRHLQTPINTNTLDTVLPSTANAQTNSFFPDFARGGTFITPSGVTNYNGLQLDVTRRWSNGLTLDANYTWSKCMGDARDQLDNNIGSYRAPYVPGAGIGLDYALCDTDVRNIFHANGTYALPFGHGRALLTHGPAAYVAGGWSLQAIATVQDGQPLTVACSVTTAAGLGCNALKVAGQNPYAGPHNAKQFLNPAAFANPATTATGLAALGGSPTQVSGPAYHKLDASLFRQIPLVAGTRLEVRAEAFNITNTPNFSAPGSLTFTTPSTFASITSTRDNSRQLQFAAKIYW</sequence>
<feature type="signal peptide" evidence="7">
    <location>
        <begin position="1"/>
        <end position="23"/>
    </location>
</feature>
<dbReference type="Pfam" id="PF25183">
    <property type="entry name" value="OMP_b-brl_4"/>
    <property type="match status" value="1"/>
</dbReference>
<dbReference type="STRING" id="682795.AciX8_4254"/>
<dbReference type="Gene3D" id="2.60.40.1120">
    <property type="entry name" value="Carboxypeptidase-like, regulatory domain"/>
    <property type="match status" value="1"/>
</dbReference>
<dbReference type="InterPro" id="IPR013784">
    <property type="entry name" value="Carb-bd-like_fold"/>
</dbReference>